<proteinExistence type="predicted"/>
<dbReference type="EMBL" id="JAOPJF010000105">
    <property type="protein sequence ID" value="KAK1139527.1"/>
    <property type="molecule type" value="Genomic_DNA"/>
</dbReference>
<keyword evidence="2" id="KW-1185">Reference proteome</keyword>
<comment type="caution">
    <text evidence="1">The sequence shown here is derived from an EMBL/GenBank/DDBJ whole genome shotgun (WGS) entry which is preliminary data.</text>
</comment>
<organism evidence="1 2">
    <name type="scientific">Aspergillus melleus</name>
    <dbReference type="NCBI Taxonomy" id="138277"/>
    <lineage>
        <taxon>Eukaryota</taxon>
        <taxon>Fungi</taxon>
        <taxon>Dikarya</taxon>
        <taxon>Ascomycota</taxon>
        <taxon>Pezizomycotina</taxon>
        <taxon>Eurotiomycetes</taxon>
        <taxon>Eurotiomycetidae</taxon>
        <taxon>Eurotiales</taxon>
        <taxon>Aspergillaceae</taxon>
        <taxon>Aspergillus</taxon>
        <taxon>Aspergillus subgen. Circumdati</taxon>
    </lineage>
</organism>
<evidence type="ECO:0000313" key="1">
    <source>
        <dbReference type="EMBL" id="KAK1139527.1"/>
    </source>
</evidence>
<gene>
    <name evidence="1" type="ORF">N8T08_000667</name>
</gene>
<accession>A0ACC3APF2</accession>
<evidence type="ECO:0000313" key="2">
    <source>
        <dbReference type="Proteomes" id="UP001177260"/>
    </source>
</evidence>
<dbReference type="Proteomes" id="UP001177260">
    <property type="component" value="Unassembled WGS sequence"/>
</dbReference>
<sequence>MATEQHEAHHPLTRWYIDTRSLTSTISTLPLLETLQPDDQETVKRFYHLRDRHMSLASYLLKYLFIHRACHIPWSKVKISRTPAPHKRPCFIPDADTTANTDKPIPAIEFNVSHQASLVALAGTTIPTLAPALEATITPSPSTQSHPGGNTPEVGIDITCVNERRNTRSQPPPTSIPEFTSFVDIFSEVFSTRELSTIKSLNGIPAHQNTTDAQRVAYGYRLFYTYWALKEAYIKMTGEALLAPWLRSLEFTDVRVLDPAAATGEEGDCWNGPYTGVQTWLDGKKVESVRIEVLAFQEDYLIATAARGAGVGAAAVAEDEEVGRWLAMQEIEIERDVRDCALGRCRCLE</sequence>
<name>A0ACC3APF2_9EURO</name>
<protein>
    <submittedName>
        <fullName evidence="1">Uncharacterized protein</fullName>
    </submittedName>
</protein>
<reference evidence="1 2" key="1">
    <citation type="journal article" date="2023" name="ACS Omega">
        <title>Identification of the Neoaspergillic Acid Biosynthesis Gene Cluster by Establishing an In Vitro CRISPR-Ribonucleoprotein Genetic System in Aspergillus melleus.</title>
        <authorList>
            <person name="Yuan B."/>
            <person name="Grau M.F."/>
            <person name="Murata R.M."/>
            <person name="Torok T."/>
            <person name="Venkateswaran K."/>
            <person name="Stajich J.E."/>
            <person name="Wang C.C.C."/>
        </authorList>
    </citation>
    <scope>NUCLEOTIDE SEQUENCE [LARGE SCALE GENOMIC DNA]</scope>
    <source>
        <strain evidence="1 2">IMV 1140</strain>
    </source>
</reference>